<evidence type="ECO:0000256" key="12">
    <source>
        <dbReference type="SAM" id="Phobius"/>
    </source>
</evidence>
<evidence type="ECO:0000256" key="5">
    <source>
        <dbReference type="ARBA" id="ARBA00022692"/>
    </source>
</evidence>
<dbReference type="AlphaFoldDB" id="A0A974WFM4"/>
<dbReference type="GO" id="GO:0005507">
    <property type="term" value="F:copper ion binding"/>
    <property type="evidence" value="ECO:0007669"/>
    <property type="project" value="InterPro"/>
</dbReference>
<comment type="similarity">
    <text evidence="2 10">Belongs to the cytochrome c oxidase subunit 2 family.</text>
</comment>
<evidence type="ECO:0000313" key="16">
    <source>
        <dbReference type="Proteomes" id="UP000662783"/>
    </source>
</evidence>
<evidence type="ECO:0000256" key="10">
    <source>
        <dbReference type="RuleBase" id="RU000456"/>
    </source>
</evidence>
<evidence type="ECO:0000259" key="14">
    <source>
        <dbReference type="PROSITE" id="PS50999"/>
    </source>
</evidence>
<dbReference type="PRINTS" id="PR01166">
    <property type="entry name" value="CYCOXIDASEII"/>
</dbReference>
<evidence type="ECO:0000256" key="3">
    <source>
        <dbReference type="ARBA" id="ARBA00022448"/>
    </source>
</evidence>
<dbReference type="Gene3D" id="1.10.287.90">
    <property type="match status" value="1"/>
</dbReference>
<evidence type="ECO:0000313" key="15">
    <source>
        <dbReference type="EMBL" id="QSE97110.1"/>
    </source>
</evidence>
<dbReference type="Pfam" id="PF00116">
    <property type="entry name" value="COX2"/>
    <property type="match status" value="1"/>
</dbReference>
<proteinExistence type="inferred from homology"/>
<keyword evidence="9 12" id="KW-0472">Membrane</keyword>
<gene>
    <name evidence="15" type="ORF">JR347_16180</name>
</gene>
<dbReference type="GO" id="GO:0004129">
    <property type="term" value="F:cytochrome-c oxidase activity"/>
    <property type="evidence" value="ECO:0007669"/>
    <property type="project" value="UniProtKB-EC"/>
</dbReference>
<dbReference type="InterPro" id="IPR008972">
    <property type="entry name" value="Cupredoxin"/>
</dbReference>
<comment type="cofactor">
    <cofactor evidence="11">
        <name>Cu cation</name>
        <dbReference type="ChEBI" id="CHEBI:23378"/>
    </cofactor>
    <text evidence="11">Binds a copper A center.</text>
</comment>
<keyword evidence="7 10" id="KW-0249">Electron transport</keyword>
<dbReference type="Gene3D" id="2.60.40.420">
    <property type="entry name" value="Cupredoxins - blue copper proteins"/>
    <property type="match status" value="1"/>
</dbReference>
<feature type="domain" description="Cytochrome oxidase subunit II transmembrane region profile" evidence="14">
    <location>
        <begin position="59"/>
        <end position="159"/>
    </location>
</feature>
<dbReference type="EMBL" id="CP070608">
    <property type="protein sequence ID" value="QSE97110.1"/>
    <property type="molecule type" value="Genomic_DNA"/>
</dbReference>
<keyword evidence="4 10" id="KW-0679">Respiratory chain</keyword>
<dbReference type="Proteomes" id="UP000662783">
    <property type="component" value="Chromosome"/>
</dbReference>
<evidence type="ECO:0000256" key="8">
    <source>
        <dbReference type="ARBA" id="ARBA00022989"/>
    </source>
</evidence>
<protein>
    <recommendedName>
        <fullName evidence="11">Cytochrome c oxidase subunit 2</fullName>
        <ecNumber evidence="11">7.1.1.9</ecNumber>
    </recommendedName>
</protein>
<evidence type="ECO:0000256" key="9">
    <source>
        <dbReference type="ARBA" id="ARBA00023136"/>
    </source>
</evidence>
<dbReference type="InterPro" id="IPR011759">
    <property type="entry name" value="Cyt_c_oxidase_su2_TM_dom"/>
</dbReference>
<keyword evidence="6" id="KW-1278">Translocase</keyword>
<keyword evidence="5 10" id="KW-0812">Transmembrane</keyword>
<accession>A0A974WFM4</accession>
<keyword evidence="11" id="KW-0479">Metal-binding</keyword>
<feature type="transmembrane region" description="Helical" evidence="12">
    <location>
        <begin position="46"/>
        <end position="66"/>
    </location>
</feature>
<feature type="transmembrane region" description="Helical" evidence="12">
    <location>
        <begin position="86"/>
        <end position="110"/>
    </location>
</feature>
<sequence>MFGIVITIGVLLLLFILYTLFRIGTLVNVVKGTDKKIVSTSNKVNAALMLIFMITGFGFMFWYSWAYFDKYTLPVASEHGEITDKLFWVTTAVTGVIFIITNVLLFWFGYKYQYKEGERGKFYPDNTKLELLWTVVPAIVLSVLVFTGLQAWTDITSKASDDAEVIEVMGYQFAWAVRYPGVKDNQLGAYDYKLIDDTQGNPFGIDITDENSYDDFTPLEMHFPVDKEVLLKIRARDVLHSVFLPYQRVKMDAVPGQPTHFKFIANKTTQEMRDEVGDPEFDYFLTCTEICGRGHFSMKLKVVVDTQEDYEKWKAEQQTWLKLNPDLLEQVPAEKRELAKIKAGIEEEKEELEATL</sequence>
<dbReference type="KEGG" id="fuv:JR347_16180"/>
<dbReference type="PANTHER" id="PTHR22888">
    <property type="entry name" value="CYTOCHROME C OXIDASE, SUBUNIT II"/>
    <property type="match status" value="1"/>
</dbReference>
<evidence type="ECO:0000256" key="6">
    <source>
        <dbReference type="ARBA" id="ARBA00022967"/>
    </source>
</evidence>
<comment type="catalytic activity">
    <reaction evidence="11">
        <text>4 Fe(II)-[cytochrome c] + O2 + 8 H(+)(in) = 4 Fe(III)-[cytochrome c] + 2 H2O + 4 H(+)(out)</text>
        <dbReference type="Rhea" id="RHEA:11436"/>
        <dbReference type="Rhea" id="RHEA-COMP:10350"/>
        <dbReference type="Rhea" id="RHEA-COMP:14399"/>
        <dbReference type="ChEBI" id="CHEBI:15377"/>
        <dbReference type="ChEBI" id="CHEBI:15378"/>
        <dbReference type="ChEBI" id="CHEBI:15379"/>
        <dbReference type="ChEBI" id="CHEBI:29033"/>
        <dbReference type="ChEBI" id="CHEBI:29034"/>
        <dbReference type="EC" id="7.1.1.9"/>
    </reaction>
</comment>
<organism evidence="15 16">
    <name type="scientific">Fulvivirga lutea</name>
    <dbReference type="NCBI Taxonomy" id="2810512"/>
    <lineage>
        <taxon>Bacteria</taxon>
        <taxon>Pseudomonadati</taxon>
        <taxon>Bacteroidota</taxon>
        <taxon>Cytophagia</taxon>
        <taxon>Cytophagales</taxon>
        <taxon>Fulvivirgaceae</taxon>
        <taxon>Fulvivirga</taxon>
    </lineage>
</organism>
<dbReference type="SUPFAM" id="SSF49503">
    <property type="entry name" value="Cupredoxins"/>
    <property type="match status" value="1"/>
</dbReference>
<dbReference type="EC" id="7.1.1.9" evidence="11"/>
<dbReference type="PROSITE" id="PS50999">
    <property type="entry name" value="COX2_TM"/>
    <property type="match status" value="1"/>
</dbReference>
<keyword evidence="8 12" id="KW-1133">Transmembrane helix</keyword>
<keyword evidence="16" id="KW-1185">Reference proteome</keyword>
<dbReference type="GO" id="GO:0042773">
    <property type="term" value="P:ATP synthesis coupled electron transport"/>
    <property type="evidence" value="ECO:0007669"/>
    <property type="project" value="TreeGrafter"/>
</dbReference>
<feature type="domain" description="Cytochrome oxidase subunit II copper A binding" evidence="13">
    <location>
        <begin position="161"/>
        <end position="316"/>
    </location>
</feature>
<dbReference type="PANTHER" id="PTHR22888:SF9">
    <property type="entry name" value="CYTOCHROME C OXIDASE SUBUNIT 2"/>
    <property type="match status" value="1"/>
</dbReference>
<evidence type="ECO:0000259" key="13">
    <source>
        <dbReference type="PROSITE" id="PS50857"/>
    </source>
</evidence>
<reference evidence="15" key="1">
    <citation type="submission" date="2021-02" db="EMBL/GenBank/DDBJ databases">
        <title>Fulvivirga sp. S481 isolated from sea water.</title>
        <authorList>
            <person name="Bae S.S."/>
            <person name="Baek K."/>
        </authorList>
    </citation>
    <scope>NUCLEOTIDE SEQUENCE</scope>
    <source>
        <strain evidence="15">S481</strain>
    </source>
</reference>
<feature type="transmembrane region" description="Helical" evidence="12">
    <location>
        <begin position="131"/>
        <end position="152"/>
    </location>
</feature>
<dbReference type="PROSITE" id="PS50857">
    <property type="entry name" value="COX2_CUA"/>
    <property type="match status" value="1"/>
</dbReference>
<dbReference type="Pfam" id="PF02790">
    <property type="entry name" value="COX2_TM"/>
    <property type="match status" value="1"/>
</dbReference>
<dbReference type="GO" id="GO:0005886">
    <property type="term" value="C:plasma membrane"/>
    <property type="evidence" value="ECO:0007669"/>
    <property type="project" value="UniProtKB-SubCell"/>
</dbReference>
<evidence type="ECO:0000256" key="4">
    <source>
        <dbReference type="ARBA" id="ARBA00022660"/>
    </source>
</evidence>
<evidence type="ECO:0000256" key="11">
    <source>
        <dbReference type="RuleBase" id="RU004024"/>
    </source>
</evidence>
<dbReference type="InterPro" id="IPR036257">
    <property type="entry name" value="Cyt_c_oxidase_su2_TM_sf"/>
</dbReference>
<name>A0A974WFM4_9BACT</name>
<dbReference type="RefSeq" id="WP_205721623.1">
    <property type="nucleotide sequence ID" value="NZ_CP070608.1"/>
</dbReference>
<evidence type="ECO:0000256" key="7">
    <source>
        <dbReference type="ARBA" id="ARBA00022982"/>
    </source>
</evidence>
<keyword evidence="11" id="KW-0186">Copper</keyword>
<evidence type="ECO:0000256" key="2">
    <source>
        <dbReference type="ARBA" id="ARBA00007866"/>
    </source>
</evidence>
<keyword evidence="3 10" id="KW-0813">Transport</keyword>
<dbReference type="InterPro" id="IPR002429">
    <property type="entry name" value="CcO_II-like_C"/>
</dbReference>
<comment type="function">
    <text evidence="11">Subunits I and II form the functional core of the enzyme complex. Electrons originating in cytochrome c are transferred via heme a and Cu(A) to the binuclear center formed by heme a3 and Cu(B).</text>
</comment>
<feature type="transmembrane region" description="Helical" evidence="12">
    <location>
        <begin position="6"/>
        <end position="25"/>
    </location>
</feature>
<comment type="subcellular location">
    <subcellularLocation>
        <location evidence="10">Cell membrane</location>
        <topology evidence="10">Multi-pass membrane protein</topology>
    </subcellularLocation>
    <subcellularLocation>
        <location evidence="1">Membrane</location>
        <topology evidence="1">Multi-pass membrane protein</topology>
    </subcellularLocation>
</comment>
<dbReference type="InterPro" id="IPR045187">
    <property type="entry name" value="CcO_II"/>
</dbReference>
<dbReference type="SUPFAM" id="SSF81464">
    <property type="entry name" value="Cytochrome c oxidase subunit II-like, transmembrane region"/>
    <property type="match status" value="1"/>
</dbReference>
<evidence type="ECO:0000256" key="1">
    <source>
        <dbReference type="ARBA" id="ARBA00004141"/>
    </source>
</evidence>